<dbReference type="PANTHER" id="PTHR43767:SF7">
    <property type="entry name" value="MEDIUM_LONG-CHAIN-FATTY-ACID--COA LIGASE FADD8"/>
    <property type="match status" value="1"/>
</dbReference>
<name>A0A1S1MIB6_9MYCO</name>
<dbReference type="InterPro" id="IPR000873">
    <property type="entry name" value="AMP-dep_synth/lig_dom"/>
</dbReference>
<evidence type="ECO:0000313" key="4">
    <source>
        <dbReference type="EMBL" id="PQM46454.1"/>
    </source>
</evidence>
<dbReference type="InterPro" id="IPR025110">
    <property type="entry name" value="AMP-bd_C"/>
</dbReference>
<reference evidence="4 6" key="2">
    <citation type="journal article" date="2017" name="Int. J. Syst. Evol. Microbiol.">
        <title>Mycobacterium talmoniae sp. nov., a slowly growing mycobacterium isolated from human respiratory samples.</title>
        <authorList>
            <person name="Davidson R.M."/>
            <person name="DeGroote M.A."/>
            <person name="Marola J.L."/>
            <person name="Buss S."/>
            <person name="Jones V."/>
            <person name="McNeil M.R."/>
            <person name="Freifeld A.G."/>
            <person name="Elaine Epperson L."/>
            <person name="Hasan N.A."/>
            <person name="Jackson M."/>
            <person name="Iwen P.C."/>
            <person name="Salfinger M."/>
            <person name="Strong M."/>
        </authorList>
    </citation>
    <scope>NUCLEOTIDE SEQUENCE [LARGE SCALE GENOMIC DNA]</scope>
    <source>
        <strain evidence="4 6">ATCC BAA-2683</strain>
    </source>
</reference>
<dbReference type="Proteomes" id="UP000238296">
    <property type="component" value="Unassembled WGS sequence"/>
</dbReference>
<dbReference type="Gene3D" id="3.30.300.30">
    <property type="match status" value="1"/>
</dbReference>
<reference evidence="4" key="3">
    <citation type="submission" date="2018-01" db="EMBL/GenBank/DDBJ databases">
        <authorList>
            <person name="Gaut B.S."/>
            <person name="Morton B.R."/>
            <person name="Clegg M.T."/>
            <person name="Duvall M.R."/>
        </authorList>
    </citation>
    <scope>NUCLEOTIDE SEQUENCE</scope>
    <source>
        <strain evidence="4">ATCC BAA-2683</strain>
    </source>
</reference>
<keyword evidence="4" id="KW-0436">Ligase</keyword>
<dbReference type="EC" id="6.2.1.3" evidence="4"/>
<sequence>MTDDLLRNPVHMGHLLAGALKRHRDKPVLFLGDTTLTGGQLADKISQYIQAFEALGAGTGSAVGLLSLNRPEVLMIVGAGQTMGYRRTALHPLGSLDDHAYVLADAGISTLIIDPTPAFVERAAGLLERVESLRQILTIGPVPEALAQVAHDLAAEADKYAPRPLVAADLPPDHIGGLTYTGGTTGKPKGVIGTVQSITTMTQIQLAEWEWPANPKFLMCTPLSHAGAAFFTPTLIKGGQMVVMAKFDPAEVLRVIEEQRITATMLVPSMLYALMDHPDSRTRDLSSLQTVYYGASAINPVRLAEAIERFGPIFAQYYGQSEAPMVISYLAKADHDEKRLTSCGRPTLFARTALLGPDGQPVPQGEVGEICVGGPLLAGGYWQLPDATAETFRDGWLHTGDMAREDEDGFWFIVDRVKDMIVTGGFNVFPREVEDVVAEHAAVAQVCVIGTPDDKWGEAVTAVVVLRADAPRDEDAIAAMTAEIQAAVKDRKGSVQSPKRVVVVDALPVTALGKPDKKAVRAQFWEGAARAIG</sequence>
<dbReference type="GO" id="GO:0004467">
    <property type="term" value="F:long-chain fatty acid-CoA ligase activity"/>
    <property type="evidence" value="ECO:0007669"/>
    <property type="project" value="UniProtKB-EC"/>
</dbReference>
<gene>
    <name evidence="4" type="primary">lcfB_8</name>
    <name evidence="3" type="ORF">BKN37_26340</name>
    <name evidence="4" type="ORF">C1Y40_03378</name>
</gene>
<dbReference type="NCBIfam" id="NF004838">
    <property type="entry name" value="PRK06188.1"/>
    <property type="match status" value="1"/>
</dbReference>
<feature type="domain" description="AMP-binding enzyme C-terminal" evidence="2">
    <location>
        <begin position="432"/>
        <end position="514"/>
    </location>
</feature>
<dbReference type="RefSeq" id="WP_071030170.1">
    <property type="nucleotide sequence ID" value="NZ_MLQM01000280.1"/>
</dbReference>
<dbReference type="PROSITE" id="PS00455">
    <property type="entry name" value="AMP_BINDING"/>
    <property type="match status" value="1"/>
</dbReference>
<reference evidence="3 5" key="1">
    <citation type="submission" date="2016-10" db="EMBL/GenBank/DDBJ databases">
        <title>Genome sequence of Mycobacterium talmonii.</title>
        <authorList>
            <person name="Greninger A.L."/>
            <person name="Elliott B."/>
            <person name="Vasireddy S."/>
            <person name="Vasireddy R."/>
        </authorList>
    </citation>
    <scope>NUCLEOTIDE SEQUENCE [LARGE SCALE GENOMIC DNA]</scope>
    <source>
        <strain evidence="3">MO-5499</strain>
        <strain evidence="5">NE-TNMC-100812</strain>
    </source>
</reference>
<dbReference type="Pfam" id="PF13193">
    <property type="entry name" value="AMP-binding_C"/>
    <property type="match status" value="1"/>
</dbReference>
<evidence type="ECO:0000259" key="2">
    <source>
        <dbReference type="Pfam" id="PF13193"/>
    </source>
</evidence>
<keyword evidence="5" id="KW-1185">Reference proteome</keyword>
<dbReference type="PANTHER" id="PTHR43767">
    <property type="entry name" value="LONG-CHAIN-FATTY-ACID--COA LIGASE"/>
    <property type="match status" value="1"/>
</dbReference>
<evidence type="ECO:0000313" key="3">
    <source>
        <dbReference type="EMBL" id="OHU85831.1"/>
    </source>
</evidence>
<feature type="domain" description="AMP-dependent synthetase/ligase" evidence="1">
    <location>
        <begin position="20"/>
        <end position="382"/>
    </location>
</feature>
<dbReference type="InterPro" id="IPR045851">
    <property type="entry name" value="AMP-bd_C_sf"/>
</dbReference>
<evidence type="ECO:0000313" key="6">
    <source>
        <dbReference type="Proteomes" id="UP000238296"/>
    </source>
</evidence>
<organism evidence="3 5">
    <name type="scientific">Mycobacterium talmoniae</name>
    <dbReference type="NCBI Taxonomy" id="1858794"/>
    <lineage>
        <taxon>Bacteria</taxon>
        <taxon>Bacillati</taxon>
        <taxon>Actinomycetota</taxon>
        <taxon>Actinomycetes</taxon>
        <taxon>Mycobacteriales</taxon>
        <taxon>Mycobacteriaceae</taxon>
        <taxon>Mycobacterium</taxon>
    </lineage>
</organism>
<dbReference type="Pfam" id="PF00501">
    <property type="entry name" value="AMP-binding"/>
    <property type="match status" value="1"/>
</dbReference>
<evidence type="ECO:0000259" key="1">
    <source>
        <dbReference type="Pfam" id="PF00501"/>
    </source>
</evidence>
<accession>A0A1S1MIB6</accession>
<dbReference type="EMBL" id="MLQM01000280">
    <property type="protein sequence ID" value="OHU85831.1"/>
    <property type="molecule type" value="Genomic_DNA"/>
</dbReference>
<dbReference type="SUPFAM" id="SSF56801">
    <property type="entry name" value="Acetyl-CoA synthetase-like"/>
    <property type="match status" value="1"/>
</dbReference>
<dbReference type="InterPro" id="IPR020845">
    <property type="entry name" value="AMP-binding_CS"/>
</dbReference>
<dbReference type="Proteomes" id="UP000179734">
    <property type="component" value="Unassembled WGS sequence"/>
</dbReference>
<dbReference type="AlphaFoldDB" id="A0A1S1MIB6"/>
<comment type="caution">
    <text evidence="3">The sequence shown here is derived from an EMBL/GenBank/DDBJ whole genome shotgun (WGS) entry which is preliminary data.</text>
</comment>
<proteinExistence type="predicted"/>
<dbReference type="InterPro" id="IPR050237">
    <property type="entry name" value="ATP-dep_AMP-bd_enzyme"/>
</dbReference>
<dbReference type="EMBL" id="PPEA01000488">
    <property type="protein sequence ID" value="PQM46454.1"/>
    <property type="molecule type" value="Genomic_DNA"/>
</dbReference>
<dbReference type="Gene3D" id="3.40.50.12780">
    <property type="entry name" value="N-terminal domain of ligase-like"/>
    <property type="match status" value="1"/>
</dbReference>
<dbReference type="InterPro" id="IPR042099">
    <property type="entry name" value="ANL_N_sf"/>
</dbReference>
<evidence type="ECO:0000313" key="5">
    <source>
        <dbReference type="Proteomes" id="UP000179734"/>
    </source>
</evidence>
<protein>
    <submittedName>
        <fullName evidence="3">Acyl-CoA synthetase</fullName>
    </submittedName>
    <submittedName>
        <fullName evidence="4">Long-chain-fatty-acid--CoA ligase</fullName>
        <ecNumber evidence="4">6.2.1.3</ecNumber>
    </submittedName>
</protein>